<keyword evidence="7" id="KW-0812">Transmembrane</keyword>
<evidence type="ECO:0000256" key="5">
    <source>
        <dbReference type="ARBA" id="ARBA00022777"/>
    </source>
</evidence>
<evidence type="ECO:0000259" key="9">
    <source>
        <dbReference type="PROSITE" id="PS50109"/>
    </source>
</evidence>
<dbReference type="InterPro" id="IPR005467">
    <property type="entry name" value="His_kinase_dom"/>
</dbReference>
<dbReference type="FunFam" id="3.30.565.10:FF:000010">
    <property type="entry name" value="Sensor histidine kinase RcsC"/>
    <property type="match status" value="1"/>
</dbReference>
<dbReference type="InterPro" id="IPR011623">
    <property type="entry name" value="7TMR_DISM_rcpt_extracell_dom1"/>
</dbReference>
<dbReference type="CDD" id="cd17546">
    <property type="entry name" value="REC_hyHK_CKI1_RcsC-like"/>
    <property type="match status" value="1"/>
</dbReference>
<evidence type="ECO:0000313" key="12">
    <source>
        <dbReference type="Proteomes" id="UP000712080"/>
    </source>
</evidence>
<dbReference type="Pfam" id="PF07695">
    <property type="entry name" value="7TMR-DISM_7TM"/>
    <property type="match status" value="1"/>
</dbReference>
<feature type="transmembrane region" description="Helical" evidence="7">
    <location>
        <begin position="335"/>
        <end position="356"/>
    </location>
</feature>
<dbReference type="InterPro" id="IPR011622">
    <property type="entry name" value="7TMR_DISM_rcpt_extracell_dom2"/>
</dbReference>
<dbReference type="SUPFAM" id="SSF47384">
    <property type="entry name" value="Homodimeric domain of signal transducing histidine kinase"/>
    <property type="match status" value="1"/>
</dbReference>
<feature type="modified residue" description="4-aspartylphosphate" evidence="6">
    <location>
        <position position="708"/>
    </location>
</feature>
<feature type="transmembrane region" description="Helical" evidence="7">
    <location>
        <begin position="307"/>
        <end position="328"/>
    </location>
</feature>
<dbReference type="SMART" id="SM00388">
    <property type="entry name" value="HisKA"/>
    <property type="match status" value="1"/>
</dbReference>
<dbReference type="Gene3D" id="3.40.50.2300">
    <property type="match status" value="1"/>
</dbReference>
<evidence type="ECO:0000259" key="10">
    <source>
        <dbReference type="PROSITE" id="PS50110"/>
    </source>
</evidence>
<reference evidence="11" key="1">
    <citation type="submission" date="2020-02" db="EMBL/GenBank/DDBJ databases">
        <title>Flavobacterium sp. genome.</title>
        <authorList>
            <person name="Jung H.S."/>
            <person name="Baek J.H."/>
            <person name="Jeon C.O."/>
        </authorList>
    </citation>
    <scope>NUCLEOTIDE SEQUENCE</scope>
    <source>
        <strain evidence="11">SE-s28</strain>
    </source>
</reference>
<dbReference type="Gene3D" id="3.30.565.10">
    <property type="entry name" value="Histidine kinase-like ATPase, C-terminal domain"/>
    <property type="match status" value="1"/>
</dbReference>
<evidence type="ECO:0000256" key="8">
    <source>
        <dbReference type="SAM" id="SignalP"/>
    </source>
</evidence>
<dbReference type="CDD" id="cd00082">
    <property type="entry name" value="HisKA"/>
    <property type="match status" value="1"/>
</dbReference>
<keyword evidence="12" id="KW-1185">Reference proteome</keyword>
<dbReference type="Pfam" id="PF00072">
    <property type="entry name" value="Response_reg"/>
    <property type="match status" value="1"/>
</dbReference>
<dbReference type="SMART" id="SM00387">
    <property type="entry name" value="HATPase_c"/>
    <property type="match status" value="1"/>
</dbReference>
<feature type="transmembrane region" description="Helical" evidence="7">
    <location>
        <begin position="240"/>
        <end position="260"/>
    </location>
</feature>
<accession>A0A972FTD7</accession>
<dbReference type="RefSeq" id="WP_169527254.1">
    <property type="nucleotide sequence ID" value="NZ_JAAMPU010000104.1"/>
</dbReference>
<feature type="transmembrane region" description="Helical" evidence="7">
    <location>
        <begin position="183"/>
        <end position="204"/>
    </location>
</feature>
<evidence type="ECO:0000256" key="7">
    <source>
        <dbReference type="SAM" id="Phobius"/>
    </source>
</evidence>
<feature type="transmembrane region" description="Helical" evidence="7">
    <location>
        <begin position="281"/>
        <end position="301"/>
    </location>
</feature>
<dbReference type="InterPro" id="IPR003661">
    <property type="entry name" value="HisK_dim/P_dom"/>
</dbReference>
<dbReference type="AlphaFoldDB" id="A0A972FTD7"/>
<dbReference type="SUPFAM" id="SSF52172">
    <property type="entry name" value="CheY-like"/>
    <property type="match status" value="1"/>
</dbReference>
<keyword evidence="7" id="KW-1133">Transmembrane helix</keyword>
<protein>
    <recommendedName>
        <fullName evidence="2">histidine kinase</fullName>
        <ecNumber evidence="2">2.7.13.3</ecNumber>
    </recommendedName>
</protein>
<dbReference type="PRINTS" id="PR00344">
    <property type="entry name" value="BCTRLSENSOR"/>
</dbReference>
<dbReference type="InterPro" id="IPR036097">
    <property type="entry name" value="HisK_dim/P_sf"/>
</dbReference>
<dbReference type="Pfam" id="PF02518">
    <property type="entry name" value="HATPase_c"/>
    <property type="match status" value="1"/>
</dbReference>
<dbReference type="InterPro" id="IPR011006">
    <property type="entry name" value="CheY-like_superfamily"/>
</dbReference>
<dbReference type="InterPro" id="IPR036890">
    <property type="entry name" value="HATPase_C_sf"/>
</dbReference>
<dbReference type="InterPro" id="IPR004358">
    <property type="entry name" value="Sig_transdc_His_kin-like_C"/>
</dbReference>
<dbReference type="Pfam" id="PF00512">
    <property type="entry name" value="HisKA"/>
    <property type="match status" value="1"/>
</dbReference>
<dbReference type="Gene3D" id="2.60.40.2380">
    <property type="match status" value="1"/>
</dbReference>
<dbReference type="Pfam" id="PF07696">
    <property type="entry name" value="7TMR-DISMED2"/>
    <property type="match status" value="1"/>
</dbReference>
<feature type="signal peptide" evidence="8">
    <location>
        <begin position="1"/>
        <end position="19"/>
    </location>
</feature>
<dbReference type="Gene3D" id="1.10.287.130">
    <property type="match status" value="1"/>
</dbReference>
<dbReference type="EC" id="2.7.13.3" evidence="2"/>
<dbReference type="InterPro" id="IPR001789">
    <property type="entry name" value="Sig_transdc_resp-reg_receiver"/>
</dbReference>
<evidence type="ECO:0000256" key="3">
    <source>
        <dbReference type="ARBA" id="ARBA00022553"/>
    </source>
</evidence>
<name>A0A972FTD7_9FLAO</name>
<keyword evidence="3 6" id="KW-0597">Phosphoprotein</keyword>
<keyword evidence="4" id="KW-0808">Transferase</keyword>
<dbReference type="SUPFAM" id="SSF55874">
    <property type="entry name" value="ATPase domain of HSP90 chaperone/DNA topoisomerase II/histidine kinase"/>
    <property type="match status" value="1"/>
</dbReference>
<dbReference type="EMBL" id="JAAMPU010000104">
    <property type="protein sequence ID" value="NMH28148.1"/>
    <property type="molecule type" value="Genomic_DNA"/>
</dbReference>
<organism evidence="11 12">
    <name type="scientific">Flavobacterium silvaticum</name>
    <dbReference type="NCBI Taxonomy" id="1852020"/>
    <lineage>
        <taxon>Bacteria</taxon>
        <taxon>Pseudomonadati</taxon>
        <taxon>Bacteroidota</taxon>
        <taxon>Flavobacteriia</taxon>
        <taxon>Flavobacteriales</taxon>
        <taxon>Flavobacteriaceae</taxon>
        <taxon>Flavobacterium</taxon>
    </lineage>
</organism>
<dbReference type="SMART" id="SM00448">
    <property type="entry name" value="REC"/>
    <property type="match status" value="1"/>
</dbReference>
<evidence type="ECO:0000256" key="6">
    <source>
        <dbReference type="PROSITE-ProRule" id="PRU00169"/>
    </source>
</evidence>
<dbReference type="PANTHER" id="PTHR43047">
    <property type="entry name" value="TWO-COMPONENT HISTIDINE PROTEIN KINASE"/>
    <property type="match status" value="1"/>
</dbReference>
<feature type="chain" id="PRO_5037031248" description="histidine kinase" evidence="8">
    <location>
        <begin position="20"/>
        <end position="831"/>
    </location>
</feature>
<dbReference type="PANTHER" id="PTHR43047:SF64">
    <property type="entry name" value="HISTIDINE KINASE CONTAINING CHEY-HOMOLOGOUS RECEIVER DOMAIN AND PAS DOMAIN-RELATED"/>
    <property type="match status" value="1"/>
</dbReference>
<dbReference type="Proteomes" id="UP000712080">
    <property type="component" value="Unassembled WGS sequence"/>
</dbReference>
<feature type="transmembrane region" description="Helical" evidence="7">
    <location>
        <begin position="211"/>
        <end position="228"/>
    </location>
</feature>
<dbReference type="InterPro" id="IPR003594">
    <property type="entry name" value="HATPase_dom"/>
</dbReference>
<feature type="domain" description="Response regulatory" evidence="10">
    <location>
        <begin position="658"/>
        <end position="778"/>
    </location>
</feature>
<comment type="catalytic activity">
    <reaction evidence="1">
        <text>ATP + protein L-histidine = ADP + protein N-phospho-L-histidine.</text>
        <dbReference type="EC" id="2.7.13.3"/>
    </reaction>
</comment>
<comment type="caution">
    <text evidence="11">The sequence shown here is derived from an EMBL/GenBank/DDBJ whole genome shotgun (WGS) entry which is preliminary data.</text>
</comment>
<dbReference type="PROSITE" id="PS50109">
    <property type="entry name" value="HIS_KIN"/>
    <property type="match status" value="1"/>
</dbReference>
<sequence length="831" mass="94157">MRNIIYAIAVVFCFGSVHAQFTLEQKTLPEEISILEYASIANAGNKLLSVQEVENDNITFNKLSGELGNLGFTDENFWLRFSLKNATDSPLLYYLETAEPVTDNVNLYLKSNISNPEIQQSGDNLEFYKRSVANRRTLFEIRLKPGEQKSVLMEIRNDGEKNSLPLKLISQKMMLENTYYDQLIMGVFYGILLVIALTYFFFYFALKESIFLHYSLYVTFMGFCQFALDGFYHEYIGRGNSWLSLHIVILSAILSCYFFGKYSTMALEIRENNPKIYRCFQYLYAFLSVAFVAVILFPDFLNYSYPIINMLTVLGIGLIFVTIGTMFFRRQKVDPFYLSGILILFGCIILAVLMNFGIMPDGFSMDNVTKPGIGLEIIALSLSMANKIRILKTKKEELQAAALQKSEEMNEVKSFFLSNMSHELRTPLNAILGLASAMEQDSNDPKIKADCEVIRYASYGLISSVNDILDFSRIEKGELQLEKGEFRLSDVLAKLARAMKKQHKDKGLKFKFESSIAPEIRVSGDERRLEQLLYNLLGNALKFTNSGKVKFNVSHQIIDGKIRLEFVIKDTGTGIEKEKLESVFELFSQSNFDNKRKFGGFGIGLSIVKALVDLHGGKIDIKSKVGKGTTCRVILDYDVVCEPVKLEHLPTKTIGSRNILIVEDNAMNQMVMKMILKTLPDTTFSIANDGSECLRMMQNEQFNLVLMDLQMPVMDGYEATDAIRKGEAGAKYTTIPIIVITADITPESKERAYALGANDYLTKPVDKKLLIEKIENMDLPKLLSAEEEAEMALEMDESDASEAPIEPVIPKKKRRFKGVEMIRSFFLSYVL</sequence>
<proteinExistence type="predicted"/>
<evidence type="ECO:0000256" key="4">
    <source>
        <dbReference type="ARBA" id="ARBA00022679"/>
    </source>
</evidence>
<keyword evidence="8" id="KW-0732">Signal</keyword>
<evidence type="ECO:0000256" key="2">
    <source>
        <dbReference type="ARBA" id="ARBA00012438"/>
    </source>
</evidence>
<gene>
    <name evidence="11" type="ORF">G6047_08890</name>
</gene>
<feature type="domain" description="Histidine kinase" evidence="9">
    <location>
        <begin position="419"/>
        <end position="639"/>
    </location>
</feature>
<evidence type="ECO:0000256" key="1">
    <source>
        <dbReference type="ARBA" id="ARBA00000085"/>
    </source>
</evidence>
<dbReference type="GO" id="GO:0000155">
    <property type="term" value="F:phosphorelay sensor kinase activity"/>
    <property type="evidence" value="ECO:0007669"/>
    <property type="project" value="InterPro"/>
</dbReference>
<evidence type="ECO:0000313" key="11">
    <source>
        <dbReference type="EMBL" id="NMH28148.1"/>
    </source>
</evidence>
<keyword evidence="7" id="KW-0472">Membrane</keyword>
<dbReference type="PROSITE" id="PS50110">
    <property type="entry name" value="RESPONSE_REGULATORY"/>
    <property type="match status" value="1"/>
</dbReference>
<keyword evidence="5" id="KW-0418">Kinase</keyword>